<evidence type="ECO:0000313" key="2">
    <source>
        <dbReference type="EMBL" id="BFG00405.1"/>
    </source>
</evidence>
<evidence type="ECO:0000313" key="3">
    <source>
        <dbReference type="Proteomes" id="UP001500889"/>
    </source>
</evidence>
<gene>
    <name evidence="2" type="ORF">DMAD_00413</name>
</gene>
<dbReference type="EMBL" id="AP029266">
    <property type="protein sequence ID" value="BFG00405.1"/>
    <property type="molecule type" value="Genomic_DNA"/>
</dbReference>
<protein>
    <submittedName>
        <fullName evidence="2">Uncharacterized protein</fullName>
    </submittedName>
</protein>
<organism evidence="2 3">
    <name type="scientific">Drosophila madeirensis</name>
    <name type="common">Fruit fly</name>
    <dbReference type="NCBI Taxonomy" id="30013"/>
    <lineage>
        <taxon>Eukaryota</taxon>
        <taxon>Metazoa</taxon>
        <taxon>Ecdysozoa</taxon>
        <taxon>Arthropoda</taxon>
        <taxon>Hexapoda</taxon>
        <taxon>Insecta</taxon>
        <taxon>Pterygota</taxon>
        <taxon>Neoptera</taxon>
        <taxon>Endopterygota</taxon>
        <taxon>Diptera</taxon>
        <taxon>Brachycera</taxon>
        <taxon>Muscomorpha</taxon>
        <taxon>Ephydroidea</taxon>
        <taxon>Drosophilidae</taxon>
        <taxon>Drosophila</taxon>
        <taxon>Sophophora</taxon>
    </lineage>
</organism>
<proteinExistence type="predicted"/>
<dbReference type="Proteomes" id="UP001500889">
    <property type="component" value="Chromosome A"/>
</dbReference>
<reference evidence="2 3" key="1">
    <citation type="submission" date="2024-02" db="EMBL/GenBank/DDBJ databases">
        <title>A chromosome-level genome assembly of Drosophila madeirensis, a fruit fly species endemic to Madeira island.</title>
        <authorList>
            <person name="Tomihara K."/>
            <person name="Llopart A."/>
            <person name="Yamamoto D."/>
        </authorList>
    </citation>
    <scope>NUCLEOTIDE SEQUENCE [LARGE SCALE GENOMIC DNA]</scope>
    <source>
        <strain evidence="2 3">RF1</strain>
    </source>
</reference>
<keyword evidence="3" id="KW-1185">Reference proteome</keyword>
<feature type="compositionally biased region" description="Low complexity" evidence="1">
    <location>
        <begin position="30"/>
        <end position="40"/>
    </location>
</feature>
<dbReference type="AlphaFoldDB" id="A0AAU9FXS1"/>
<feature type="region of interest" description="Disordered" evidence="1">
    <location>
        <begin position="1"/>
        <end position="48"/>
    </location>
</feature>
<accession>A0AAU9FXS1</accession>
<name>A0AAU9FXS1_DROMD</name>
<evidence type="ECO:0000256" key="1">
    <source>
        <dbReference type="SAM" id="MobiDB-lite"/>
    </source>
</evidence>
<sequence>MNPFRVRGPTQPTLNVEEPLVPEKRKRTAARAAAPAAATANRQGRVPKMSVTADRKITSAPAAGPAAAPAAATLSELPVPAKRTIWDVIQMERTAMEELSKMVANMLLDSSFTPYRHRGGAWTHGDPRHPSMLDLDNIMHRVNTRSVMLMPCVDDILKLLSPLKPVGTEADNEKRLGLLEGIQKMSDNLKKVHEKCGMPNYNASLLPPPPSPARRADYKESIERKHSLNMLWHMQRECRSIFYVDEEAAGTVLNALVYGREFEGFDWYIKLLHRVCENVSGCSECSPEKRLQARYSISLLKLAIPQARAQMEEEYE</sequence>